<dbReference type="InterPro" id="IPR013083">
    <property type="entry name" value="Znf_RING/FYVE/PHD"/>
</dbReference>
<dbReference type="Gene3D" id="3.30.40.10">
    <property type="entry name" value="Zinc/RING finger domain, C3HC4 (zinc finger)"/>
    <property type="match status" value="1"/>
</dbReference>
<dbReference type="GO" id="GO:0008623">
    <property type="term" value="C:CHRAC"/>
    <property type="evidence" value="ECO:0007669"/>
    <property type="project" value="TreeGrafter"/>
</dbReference>
<dbReference type="GO" id="GO:0008270">
    <property type="term" value="F:zinc ion binding"/>
    <property type="evidence" value="ECO:0007669"/>
    <property type="project" value="UniProtKB-KW"/>
</dbReference>
<feature type="domain" description="CW-type" evidence="6">
    <location>
        <begin position="445"/>
        <end position="509"/>
    </location>
</feature>
<keyword evidence="1" id="KW-0479">Metal-binding</keyword>
<evidence type="ECO:0000259" key="6">
    <source>
        <dbReference type="PROSITE" id="PS51050"/>
    </source>
</evidence>
<name>A0A9Q1QTW8_9CARY</name>
<evidence type="ECO:0000256" key="3">
    <source>
        <dbReference type="ARBA" id="ARBA00022833"/>
    </source>
</evidence>
<dbReference type="InterPro" id="IPR011011">
    <property type="entry name" value="Znf_FYVE_PHD"/>
</dbReference>
<dbReference type="GO" id="GO:0003677">
    <property type="term" value="F:DNA binding"/>
    <property type="evidence" value="ECO:0007669"/>
    <property type="project" value="TreeGrafter"/>
</dbReference>
<dbReference type="PROSITE" id="PS50016">
    <property type="entry name" value="ZF_PHD_2"/>
    <property type="match status" value="1"/>
</dbReference>
<dbReference type="FunFam" id="3.30.40.100:FF:000005">
    <property type="entry name" value="uncharacterized protein LOC106759733 isoform X4"/>
    <property type="match status" value="1"/>
</dbReference>
<dbReference type="OrthoDB" id="787137at2759"/>
<dbReference type="Gene3D" id="3.30.40.100">
    <property type="match status" value="1"/>
</dbReference>
<feature type="domain" description="PHD-type" evidence="5">
    <location>
        <begin position="300"/>
        <end position="350"/>
    </location>
</feature>
<dbReference type="Pfam" id="PF00628">
    <property type="entry name" value="PHD"/>
    <property type="match status" value="1"/>
</dbReference>
<reference evidence="7" key="1">
    <citation type="submission" date="2022-04" db="EMBL/GenBank/DDBJ databases">
        <title>Carnegiea gigantea Genome sequencing and assembly v2.</title>
        <authorList>
            <person name="Copetti D."/>
            <person name="Sanderson M.J."/>
            <person name="Burquez A."/>
            <person name="Wojciechowski M.F."/>
        </authorList>
    </citation>
    <scope>NUCLEOTIDE SEQUENCE</scope>
    <source>
        <strain evidence="7">SGP5-SGP5p</strain>
        <tissue evidence="7">Aerial part</tissue>
    </source>
</reference>
<dbReference type="SMART" id="SM00249">
    <property type="entry name" value="PHD"/>
    <property type="match status" value="1"/>
</dbReference>
<keyword evidence="3" id="KW-0862">Zinc</keyword>
<dbReference type="GO" id="GO:0000228">
    <property type="term" value="C:nuclear chromosome"/>
    <property type="evidence" value="ECO:0007669"/>
    <property type="project" value="TreeGrafter"/>
</dbReference>
<dbReference type="InterPro" id="IPR011124">
    <property type="entry name" value="Znf_CW"/>
</dbReference>
<dbReference type="InterPro" id="IPR047171">
    <property type="entry name" value="BAZ1A"/>
</dbReference>
<evidence type="ECO:0000313" key="8">
    <source>
        <dbReference type="Proteomes" id="UP001153076"/>
    </source>
</evidence>
<dbReference type="InterPro" id="IPR019786">
    <property type="entry name" value="Zinc_finger_PHD-type_CS"/>
</dbReference>
<protein>
    <recommendedName>
        <fullName evidence="9">Histone acetyltransferase</fullName>
    </recommendedName>
</protein>
<dbReference type="Proteomes" id="UP001153076">
    <property type="component" value="Unassembled WGS sequence"/>
</dbReference>
<dbReference type="PROSITE" id="PS51050">
    <property type="entry name" value="ZF_CW"/>
    <property type="match status" value="1"/>
</dbReference>
<dbReference type="EMBL" id="JAKOGI010000006">
    <property type="protein sequence ID" value="KAJ8452145.1"/>
    <property type="molecule type" value="Genomic_DNA"/>
</dbReference>
<evidence type="ECO:0008006" key="9">
    <source>
        <dbReference type="Google" id="ProtNLM"/>
    </source>
</evidence>
<comment type="caution">
    <text evidence="7">The sequence shown here is derived from an EMBL/GenBank/DDBJ whole genome shotgun (WGS) entry which is preliminary data.</text>
</comment>
<dbReference type="GO" id="GO:0006338">
    <property type="term" value="P:chromatin remodeling"/>
    <property type="evidence" value="ECO:0007669"/>
    <property type="project" value="InterPro"/>
</dbReference>
<evidence type="ECO:0000256" key="4">
    <source>
        <dbReference type="PROSITE-ProRule" id="PRU00146"/>
    </source>
</evidence>
<dbReference type="AlphaFoldDB" id="A0A9Q1QTW8"/>
<proteinExistence type="predicted"/>
<evidence type="ECO:0000256" key="1">
    <source>
        <dbReference type="ARBA" id="ARBA00022723"/>
    </source>
</evidence>
<evidence type="ECO:0000313" key="7">
    <source>
        <dbReference type="EMBL" id="KAJ8452145.1"/>
    </source>
</evidence>
<accession>A0A9Q1QTW8</accession>
<organism evidence="7 8">
    <name type="scientific">Carnegiea gigantea</name>
    <dbReference type="NCBI Taxonomy" id="171969"/>
    <lineage>
        <taxon>Eukaryota</taxon>
        <taxon>Viridiplantae</taxon>
        <taxon>Streptophyta</taxon>
        <taxon>Embryophyta</taxon>
        <taxon>Tracheophyta</taxon>
        <taxon>Spermatophyta</taxon>
        <taxon>Magnoliopsida</taxon>
        <taxon>eudicotyledons</taxon>
        <taxon>Gunneridae</taxon>
        <taxon>Pentapetalae</taxon>
        <taxon>Caryophyllales</taxon>
        <taxon>Cactineae</taxon>
        <taxon>Cactaceae</taxon>
        <taxon>Cactoideae</taxon>
        <taxon>Echinocereeae</taxon>
        <taxon>Carnegiea</taxon>
    </lineage>
</organism>
<dbReference type="GO" id="GO:0045740">
    <property type="term" value="P:positive regulation of DNA replication"/>
    <property type="evidence" value="ECO:0007669"/>
    <property type="project" value="TreeGrafter"/>
</dbReference>
<dbReference type="PANTHER" id="PTHR46510:SF1">
    <property type="entry name" value="BROMODOMAIN ADJACENT TO ZINC FINGER DOMAIN PROTEIN 1A"/>
    <property type="match status" value="1"/>
</dbReference>
<gene>
    <name evidence="7" type="ORF">Cgig2_016726</name>
</gene>
<dbReference type="GO" id="GO:0031445">
    <property type="term" value="P:regulation of heterochromatin formation"/>
    <property type="evidence" value="ECO:0007669"/>
    <property type="project" value="TreeGrafter"/>
</dbReference>
<dbReference type="InterPro" id="IPR001965">
    <property type="entry name" value="Znf_PHD"/>
</dbReference>
<dbReference type="PANTHER" id="PTHR46510">
    <property type="entry name" value="BROMODOMAIN ADJACENT TO ZINC FINGER DOMAIN PROTEIN 1A"/>
    <property type="match status" value="1"/>
</dbReference>
<sequence length="561" mass="61582">MPIQCYHHTAIEEQGCLSDWLLAAETWQMDLKSDPRAASGCGAASTTTQGKLVANGECLLSHVQSHSQLSAISITSESSARNVVYQRRRLLKDPPALPCAPVPSNMPPDTINFVYERRKHQKGAVTIFSTDSVRMPSNGACTSAIRSENPFVASVEKTRDSHEMLAAPGGSSTSAIICKKGLLLVTTEAIDGCIVEDHGSDVKDKMNRTVELHSVDDSCSSSMLHMDIGSGALKTEIDDTDECSSSGMLVTQVTGDELLLSTKDICISILRSNGLLSDFGTDRPGLVEENPPSCSGSSSSRSCKVCRLPGLVKDMLICDECEEAFHVPCCNGNVRSLPIDEWYCQSCFKKKHKLIKETMVRKSSIIRSEKCHVASEGDFSSIELMLRDDEPYTTSVRVGKGFQAIVPEWSGPTMEDLDDFPQPMELDPSGHGYMPGLISSKPSISNYIGNWLQCREVIVGMGEDIDGTICGKWRRAPLFEVQTDNWDCFSSIFWDPGHADCAVPQELETEEVLKQLKYVEMLRPRLAAKRRKLQMCRANSSVVSTEDASNCTQSENWAKVP</sequence>
<dbReference type="InterPro" id="IPR019787">
    <property type="entry name" value="Znf_PHD-finger"/>
</dbReference>
<dbReference type="PROSITE" id="PS01359">
    <property type="entry name" value="ZF_PHD_1"/>
    <property type="match status" value="1"/>
</dbReference>
<evidence type="ECO:0000256" key="2">
    <source>
        <dbReference type="ARBA" id="ARBA00022771"/>
    </source>
</evidence>
<dbReference type="GO" id="GO:0006355">
    <property type="term" value="P:regulation of DNA-templated transcription"/>
    <property type="evidence" value="ECO:0007669"/>
    <property type="project" value="TreeGrafter"/>
</dbReference>
<evidence type="ECO:0000259" key="5">
    <source>
        <dbReference type="PROSITE" id="PS50016"/>
    </source>
</evidence>
<keyword evidence="8" id="KW-1185">Reference proteome</keyword>
<keyword evidence="2 4" id="KW-0863">Zinc-finger</keyword>
<dbReference type="SUPFAM" id="SSF57903">
    <property type="entry name" value="FYVE/PHD zinc finger"/>
    <property type="match status" value="1"/>
</dbReference>